<protein>
    <submittedName>
        <fullName evidence="1">Uncharacterized protein</fullName>
    </submittedName>
</protein>
<gene>
    <name evidence="1" type="ORF">GPAL_3935</name>
</gene>
<reference evidence="2" key="1">
    <citation type="journal article" date="2014" name="Environ. Microbiol.">
        <title>Comparative genomics of the marine bacterial genus Glaciecola reveals the high degree of genomic diversity and genomic characteristic for cold adaptation.</title>
        <authorList>
            <person name="Qin Q.L."/>
            <person name="Xie B.B."/>
            <person name="Yu Y."/>
            <person name="Shu Y.L."/>
            <person name="Rong J.C."/>
            <person name="Zhang Y.J."/>
            <person name="Zhao D.L."/>
            <person name="Chen X.L."/>
            <person name="Zhang X.Y."/>
            <person name="Chen B."/>
            <person name="Zhou B.C."/>
            <person name="Zhang Y.Z."/>
        </authorList>
    </citation>
    <scope>NUCLEOTIDE SEQUENCE [LARGE SCALE GENOMIC DNA]</scope>
    <source>
        <strain evidence="2">ACAM 615</strain>
    </source>
</reference>
<dbReference type="EMBL" id="BAEQ01000066">
    <property type="protein sequence ID" value="GAC30775.1"/>
    <property type="molecule type" value="Genomic_DNA"/>
</dbReference>
<comment type="caution">
    <text evidence="1">The sequence shown here is derived from an EMBL/GenBank/DDBJ whole genome shotgun (WGS) entry which is preliminary data.</text>
</comment>
<dbReference type="Proteomes" id="UP000006251">
    <property type="component" value="Unassembled WGS sequence"/>
</dbReference>
<organism evidence="1 2">
    <name type="scientific">Brumicola pallidula DSM 14239 = ACAM 615</name>
    <dbReference type="NCBI Taxonomy" id="1121922"/>
    <lineage>
        <taxon>Bacteria</taxon>
        <taxon>Pseudomonadati</taxon>
        <taxon>Pseudomonadota</taxon>
        <taxon>Gammaproteobacteria</taxon>
        <taxon>Alteromonadales</taxon>
        <taxon>Alteromonadaceae</taxon>
        <taxon>Brumicola</taxon>
    </lineage>
</organism>
<name>K7A5M9_9ALTE</name>
<evidence type="ECO:0000313" key="1">
    <source>
        <dbReference type="EMBL" id="GAC30775.1"/>
    </source>
</evidence>
<dbReference type="AlphaFoldDB" id="K7A5M9"/>
<sequence>MLPGAGEDRSACTGMAELYFLSQIGAQMSFFWGKYNFDKSQEKANTS</sequence>
<accession>K7A5M9</accession>
<proteinExistence type="predicted"/>
<evidence type="ECO:0000313" key="2">
    <source>
        <dbReference type="Proteomes" id="UP000006251"/>
    </source>
</evidence>
<keyword evidence="2" id="KW-1185">Reference proteome</keyword>